<evidence type="ECO:0000259" key="2">
    <source>
        <dbReference type="PROSITE" id="PS51140"/>
    </source>
</evidence>
<name>Q6CJT9_KLULA</name>
<proteinExistence type="predicted"/>
<dbReference type="Gene3D" id="1.10.8.10">
    <property type="entry name" value="DNA helicase RuvA subunit, C-terminal domain"/>
    <property type="match status" value="1"/>
</dbReference>
<dbReference type="Pfam" id="PF02845">
    <property type="entry name" value="CUE"/>
    <property type="match status" value="1"/>
</dbReference>
<feature type="region of interest" description="Disordered" evidence="1">
    <location>
        <begin position="343"/>
        <end position="427"/>
    </location>
</feature>
<dbReference type="Proteomes" id="UP000000598">
    <property type="component" value="Chromosome F"/>
</dbReference>
<dbReference type="PROSITE" id="PS51140">
    <property type="entry name" value="CUE"/>
    <property type="match status" value="1"/>
</dbReference>
<feature type="compositionally biased region" description="Basic and acidic residues" evidence="1">
    <location>
        <begin position="186"/>
        <end position="204"/>
    </location>
</feature>
<feature type="domain" description="CUE" evidence="2">
    <location>
        <begin position="90"/>
        <end position="133"/>
    </location>
</feature>
<dbReference type="STRING" id="284590.Q6CJT9"/>
<dbReference type="SMART" id="SM00546">
    <property type="entry name" value="CUE"/>
    <property type="match status" value="1"/>
</dbReference>
<dbReference type="GO" id="GO:0031624">
    <property type="term" value="F:ubiquitin conjugating enzyme binding"/>
    <property type="evidence" value="ECO:0007669"/>
    <property type="project" value="TreeGrafter"/>
</dbReference>
<dbReference type="InterPro" id="IPR009060">
    <property type="entry name" value="UBA-like_sf"/>
</dbReference>
<dbReference type="PANTHER" id="PTHR16461:SF5">
    <property type="entry name" value="TOLL-INTERACTING PROTEIN"/>
    <property type="match status" value="1"/>
</dbReference>
<keyword evidence="4" id="KW-1185">Reference proteome</keyword>
<gene>
    <name evidence="3" type="ORF">KLLA0_F15994g</name>
</gene>
<feature type="compositionally biased region" description="Acidic residues" evidence="1">
    <location>
        <begin position="415"/>
        <end position="427"/>
    </location>
</feature>
<organism evidence="3 4">
    <name type="scientific">Kluyveromyces lactis (strain ATCC 8585 / CBS 2359 / DSM 70799 / NBRC 1267 / NRRL Y-1140 / WM37)</name>
    <name type="common">Yeast</name>
    <name type="synonym">Candida sphaerica</name>
    <dbReference type="NCBI Taxonomy" id="284590"/>
    <lineage>
        <taxon>Eukaryota</taxon>
        <taxon>Fungi</taxon>
        <taxon>Dikarya</taxon>
        <taxon>Ascomycota</taxon>
        <taxon>Saccharomycotina</taxon>
        <taxon>Saccharomycetes</taxon>
        <taxon>Saccharomycetales</taxon>
        <taxon>Saccharomycetaceae</taxon>
        <taxon>Kluyveromyces</taxon>
    </lineage>
</organism>
<dbReference type="KEGG" id="kla:KLLA0_F15994g"/>
<protein>
    <submittedName>
        <fullName evidence="3">KLLA0F15994p</fullName>
    </submittedName>
</protein>
<dbReference type="InParanoid" id="Q6CJT9"/>
<sequence>MSDKVEDVAIDVDSNEDKKIEDVKETVEEAATKASNVEAEVPADTETETENVKKAEKQEEGQDHGQEDEDDSAPPLPVRKSVSPEEQSEKENPMLKQLKEAFPNIEEKYVKAVLIASQGQLDPAFNALLFISDPDFEKEAPLPTRPVQAPTRGVRREPKTQLEQDEELARQLDKKFNKHGNSASERTARERRIRQRERDYERRYGAGAIPPKGRRDSDGYDNFEDDGEDDVFSNFVDKELPQIRENLNRNIQETGKKISTWFSGITKNLVDDDPNYSESRPKYSQSRFNSFGDRYRDGNDNVDGQTKLQNAGISLHNDDLDFGSDDDIPPQLPSRAKKVVAETTYIDTPEQVRGKNNRSPLKTLAPHSESPTRSTPTSKLNTSTDKTASTEEKSDVKLVTPTASNKNTEGPITLEDQDIITDSDLDI</sequence>
<feature type="region of interest" description="Disordered" evidence="1">
    <location>
        <begin position="137"/>
        <end position="218"/>
    </location>
</feature>
<dbReference type="HOGENOM" id="CLU_052404_0_0_1"/>
<evidence type="ECO:0000313" key="4">
    <source>
        <dbReference type="Proteomes" id="UP000000598"/>
    </source>
</evidence>
<dbReference type="GO" id="GO:0006511">
    <property type="term" value="P:ubiquitin-dependent protein catabolic process"/>
    <property type="evidence" value="ECO:0007669"/>
    <property type="project" value="TreeGrafter"/>
</dbReference>
<feature type="region of interest" description="Disordered" evidence="1">
    <location>
        <begin position="272"/>
        <end position="305"/>
    </location>
</feature>
<feature type="compositionally biased region" description="Basic and acidic residues" evidence="1">
    <location>
        <begin position="15"/>
        <end position="31"/>
    </location>
</feature>
<feature type="compositionally biased region" description="Polar residues" evidence="1">
    <location>
        <begin position="276"/>
        <end position="289"/>
    </location>
</feature>
<evidence type="ECO:0000313" key="3">
    <source>
        <dbReference type="EMBL" id="CAG98508.1"/>
    </source>
</evidence>
<dbReference type="PaxDb" id="284590-Q6CJT9"/>
<dbReference type="eggNOG" id="KOG0504">
    <property type="taxonomic scope" value="Eukaryota"/>
</dbReference>
<dbReference type="InterPro" id="IPR041807">
    <property type="entry name" value="Cue5/Don1_CUE"/>
</dbReference>
<feature type="region of interest" description="Disordered" evidence="1">
    <location>
        <begin position="1"/>
        <end position="99"/>
    </location>
</feature>
<evidence type="ECO:0000256" key="1">
    <source>
        <dbReference type="SAM" id="MobiDB-lite"/>
    </source>
</evidence>
<feature type="compositionally biased region" description="Basic and acidic residues" evidence="1">
    <location>
        <begin position="50"/>
        <end position="65"/>
    </location>
</feature>
<dbReference type="AlphaFoldDB" id="Q6CJT9"/>
<feature type="compositionally biased region" description="Polar residues" evidence="1">
    <location>
        <begin position="369"/>
        <end position="387"/>
    </location>
</feature>
<accession>Q6CJT9</accession>
<feature type="compositionally biased region" description="Polar residues" evidence="1">
    <location>
        <begin position="401"/>
        <end position="410"/>
    </location>
</feature>
<dbReference type="GO" id="GO:0005737">
    <property type="term" value="C:cytoplasm"/>
    <property type="evidence" value="ECO:0007669"/>
    <property type="project" value="TreeGrafter"/>
</dbReference>
<dbReference type="EMBL" id="CR382126">
    <property type="protein sequence ID" value="CAG98508.1"/>
    <property type="molecule type" value="Genomic_DNA"/>
</dbReference>
<reference evidence="3 4" key="1">
    <citation type="journal article" date="2004" name="Nature">
        <title>Genome evolution in yeasts.</title>
        <authorList>
            <consortium name="Genolevures"/>
            <person name="Dujon B."/>
            <person name="Sherman D."/>
            <person name="Fischer G."/>
            <person name="Durrens P."/>
            <person name="Casaregola S."/>
            <person name="Lafontaine I."/>
            <person name="de Montigny J."/>
            <person name="Marck C."/>
            <person name="Neuveglise C."/>
            <person name="Talla E."/>
            <person name="Goffard N."/>
            <person name="Frangeul L."/>
            <person name="Aigle M."/>
            <person name="Anthouard V."/>
            <person name="Babour A."/>
            <person name="Barbe V."/>
            <person name="Barnay S."/>
            <person name="Blanchin S."/>
            <person name="Beckerich J.M."/>
            <person name="Beyne E."/>
            <person name="Bleykasten C."/>
            <person name="Boisrame A."/>
            <person name="Boyer J."/>
            <person name="Cattolico L."/>
            <person name="Confanioleri F."/>
            <person name="de Daruvar A."/>
            <person name="Despons L."/>
            <person name="Fabre E."/>
            <person name="Fairhead C."/>
            <person name="Ferry-Dumazet H."/>
            <person name="Groppi A."/>
            <person name="Hantraye F."/>
            <person name="Hennequin C."/>
            <person name="Jauniaux N."/>
            <person name="Joyet P."/>
            <person name="Kachouri R."/>
            <person name="Kerrest A."/>
            <person name="Koszul R."/>
            <person name="Lemaire M."/>
            <person name="Lesur I."/>
            <person name="Ma L."/>
            <person name="Muller H."/>
            <person name="Nicaud J.M."/>
            <person name="Nikolski M."/>
            <person name="Oztas S."/>
            <person name="Ozier-Kalogeropoulos O."/>
            <person name="Pellenz S."/>
            <person name="Potier S."/>
            <person name="Richard G.F."/>
            <person name="Straub M.L."/>
            <person name="Suleau A."/>
            <person name="Swennene D."/>
            <person name="Tekaia F."/>
            <person name="Wesolowski-Louvel M."/>
            <person name="Westhof E."/>
            <person name="Wirth B."/>
            <person name="Zeniou-Meyer M."/>
            <person name="Zivanovic I."/>
            <person name="Bolotin-Fukuhara M."/>
            <person name="Thierry A."/>
            <person name="Bouchier C."/>
            <person name="Caudron B."/>
            <person name="Scarpelli C."/>
            <person name="Gaillardin C."/>
            <person name="Weissenbach J."/>
            <person name="Wincker P."/>
            <person name="Souciet J.L."/>
        </authorList>
    </citation>
    <scope>NUCLEOTIDE SEQUENCE [LARGE SCALE GENOMIC DNA]</scope>
    <source>
        <strain evidence="4">ATCC 8585 / CBS 2359 / DSM 70799 / NBRC 1267 / NRRL Y-1140 / WM37</strain>
    </source>
</reference>
<dbReference type="FunCoup" id="Q6CJT9">
    <property type="interactions" value="89"/>
</dbReference>
<dbReference type="OMA" id="KKWQPLP"/>
<dbReference type="FunFam" id="1.10.8.10:FF:000064">
    <property type="entry name" value="Similar to CUE domain-containing protein"/>
    <property type="match status" value="1"/>
</dbReference>
<dbReference type="InterPro" id="IPR003892">
    <property type="entry name" value="CUE"/>
</dbReference>
<feature type="compositionally biased region" description="Basic and acidic residues" evidence="1">
    <location>
        <begin position="87"/>
        <end position="99"/>
    </location>
</feature>
<dbReference type="CDD" id="cd14372">
    <property type="entry name" value="CUE_Cue5p_like"/>
    <property type="match status" value="1"/>
</dbReference>
<dbReference type="PANTHER" id="PTHR16461">
    <property type="entry name" value="TOLL-INTERACTING PROTEIN"/>
    <property type="match status" value="1"/>
</dbReference>
<dbReference type="GO" id="GO:0043130">
    <property type="term" value="F:ubiquitin binding"/>
    <property type="evidence" value="ECO:0007669"/>
    <property type="project" value="InterPro"/>
</dbReference>
<feature type="compositionally biased region" description="Basic and acidic residues" evidence="1">
    <location>
        <begin position="154"/>
        <end position="175"/>
    </location>
</feature>
<dbReference type="SUPFAM" id="SSF46934">
    <property type="entry name" value="UBA-like"/>
    <property type="match status" value="1"/>
</dbReference>